<dbReference type="SMART" id="SM00028">
    <property type="entry name" value="TPR"/>
    <property type="match status" value="1"/>
</dbReference>
<feature type="region of interest" description="Disordered" evidence="2">
    <location>
        <begin position="456"/>
        <end position="626"/>
    </location>
</feature>
<evidence type="ECO:0000259" key="4">
    <source>
        <dbReference type="PROSITE" id="PS50234"/>
    </source>
</evidence>
<dbReference type="InterPro" id="IPR050768">
    <property type="entry name" value="UPF0353/GerABKA_families"/>
</dbReference>
<proteinExistence type="predicted"/>
<keyword evidence="1" id="KW-0802">TPR repeat</keyword>
<dbReference type="Pfam" id="PF13519">
    <property type="entry name" value="VWA_2"/>
    <property type="match status" value="1"/>
</dbReference>
<feature type="compositionally biased region" description="Basic and acidic residues" evidence="2">
    <location>
        <begin position="472"/>
        <end position="487"/>
    </location>
</feature>
<feature type="compositionally biased region" description="Low complexity" evidence="2">
    <location>
        <begin position="585"/>
        <end position="595"/>
    </location>
</feature>
<dbReference type="InterPro" id="IPR011990">
    <property type="entry name" value="TPR-like_helical_dom_sf"/>
</dbReference>
<evidence type="ECO:0000313" key="6">
    <source>
        <dbReference type="Proteomes" id="UP000291562"/>
    </source>
</evidence>
<dbReference type="InterPro" id="IPR002035">
    <property type="entry name" value="VWF_A"/>
</dbReference>
<feature type="repeat" description="TPR" evidence="1">
    <location>
        <begin position="408"/>
        <end position="441"/>
    </location>
</feature>
<evidence type="ECO:0000256" key="2">
    <source>
        <dbReference type="SAM" id="MobiDB-lite"/>
    </source>
</evidence>
<feature type="compositionally biased region" description="Basic and acidic residues" evidence="2">
    <location>
        <begin position="606"/>
        <end position="624"/>
    </location>
</feature>
<feature type="domain" description="VWFA" evidence="4">
    <location>
        <begin position="96"/>
        <end position="289"/>
    </location>
</feature>
<dbReference type="Pfam" id="PF00515">
    <property type="entry name" value="TPR_1"/>
    <property type="match status" value="1"/>
</dbReference>
<evidence type="ECO:0000256" key="1">
    <source>
        <dbReference type="PROSITE-ProRule" id="PRU00339"/>
    </source>
</evidence>
<feature type="transmembrane region" description="Helical" evidence="3">
    <location>
        <begin position="62"/>
        <end position="83"/>
    </location>
</feature>
<dbReference type="PROSITE" id="PS50005">
    <property type="entry name" value="TPR"/>
    <property type="match status" value="1"/>
</dbReference>
<dbReference type="InterPro" id="IPR019734">
    <property type="entry name" value="TPR_rpt"/>
</dbReference>
<dbReference type="PROSITE" id="PS50293">
    <property type="entry name" value="TPR_REGION"/>
    <property type="match status" value="1"/>
</dbReference>
<dbReference type="Proteomes" id="UP000291562">
    <property type="component" value="Chromosome"/>
</dbReference>
<dbReference type="AlphaFoldDB" id="A0A411HNC4"/>
<name>A0A411HNC4_9GAMM</name>
<dbReference type="SMART" id="SM00327">
    <property type="entry name" value="VWA"/>
    <property type="match status" value="1"/>
</dbReference>
<feature type="compositionally biased region" description="Basic and acidic residues" evidence="2">
    <location>
        <begin position="509"/>
        <end position="519"/>
    </location>
</feature>
<dbReference type="EMBL" id="CP035704">
    <property type="protein sequence ID" value="QBB71987.1"/>
    <property type="molecule type" value="Genomic_DNA"/>
</dbReference>
<keyword evidence="3" id="KW-1133">Transmembrane helix</keyword>
<dbReference type="PANTHER" id="PTHR22550:SF14">
    <property type="entry name" value="VWFA DOMAIN-CONTAINING PROTEIN"/>
    <property type="match status" value="1"/>
</dbReference>
<dbReference type="Gene3D" id="3.40.50.410">
    <property type="entry name" value="von Willebrand factor, type A domain"/>
    <property type="match status" value="1"/>
</dbReference>
<feature type="compositionally biased region" description="Basic and acidic residues" evidence="2">
    <location>
        <begin position="528"/>
        <end position="565"/>
    </location>
</feature>
<evidence type="ECO:0000256" key="3">
    <source>
        <dbReference type="SAM" id="Phobius"/>
    </source>
</evidence>
<evidence type="ECO:0000313" key="5">
    <source>
        <dbReference type="EMBL" id="QBB71987.1"/>
    </source>
</evidence>
<dbReference type="SUPFAM" id="SSF53300">
    <property type="entry name" value="vWA-like"/>
    <property type="match status" value="1"/>
</dbReference>
<feature type="compositionally biased region" description="Basic and acidic residues" evidence="2">
    <location>
        <begin position="572"/>
        <end position="584"/>
    </location>
</feature>
<dbReference type="PROSITE" id="PS50234">
    <property type="entry name" value="VWFA"/>
    <property type="match status" value="1"/>
</dbReference>
<protein>
    <submittedName>
        <fullName evidence="5">VWA domain-containing protein</fullName>
    </submittedName>
</protein>
<dbReference type="InterPro" id="IPR036465">
    <property type="entry name" value="vWFA_dom_sf"/>
</dbReference>
<feature type="compositionally biased region" description="Polar residues" evidence="2">
    <location>
        <begin position="497"/>
        <end position="507"/>
    </location>
</feature>
<keyword evidence="3" id="KW-0812">Transmembrane</keyword>
<dbReference type="PANTHER" id="PTHR22550">
    <property type="entry name" value="SPORE GERMINATION PROTEIN"/>
    <property type="match status" value="1"/>
</dbReference>
<dbReference type="SUPFAM" id="SSF48452">
    <property type="entry name" value="TPR-like"/>
    <property type="match status" value="1"/>
</dbReference>
<organism evidence="5 6">
    <name type="scientific">Pseudolysobacter antarcticus</name>
    <dbReference type="NCBI Taxonomy" id="2511995"/>
    <lineage>
        <taxon>Bacteria</taxon>
        <taxon>Pseudomonadati</taxon>
        <taxon>Pseudomonadota</taxon>
        <taxon>Gammaproteobacteria</taxon>
        <taxon>Lysobacterales</taxon>
        <taxon>Rhodanobacteraceae</taxon>
        <taxon>Pseudolysobacter</taxon>
    </lineage>
</organism>
<gene>
    <name evidence="5" type="ORF">ELE36_17350</name>
</gene>
<dbReference type="RefSeq" id="WP_129835528.1">
    <property type="nucleotide sequence ID" value="NZ_CP035704.1"/>
</dbReference>
<dbReference type="KEGG" id="xbc:ELE36_17350"/>
<keyword evidence="6" id="KW-1185">Reference proteome</keyword>
<dbReference type="OrthoDB" id="9807628at2"/>
<accession>A0A411HNC4</accession>
<dbReference type="Gene3D" id="1.25.40.10">
    <property type="entry name" value="Tetratricopeptide repeat domain"/>
    <property type="match status" value="1"/>
</dbReference>
<reference evidence="5 6" key="1">
    <citation type="submission" date="2019-01" db="EMBL/GenBank/DDBJ databases">
        <title>Pseudolysobacter antarctica gen. nov., sp. nov., isolated from Fildes Peninsula, Antarctica.</title>
        <authorList>
            <person name="Wei Z."/>
            <person name="Peng F."/>
        </authorList>
    </citation>
    <scope>NUCLEOTIDE SEQUENCE [LARGE SCALE GENOMIC DNA]</scope>
    <source>
        <strain evidence="5 6">AQ6-296</strain>
    </source>
</reference>
<sequence>MIETLHEFHFLRPWWLLALLLLPLLLRALRQFGSAGDAWRNVVDAHLLEYLIERDTNTATGLPRGLIAICWVITALALAGPAWERLPQPLFQNRAAHVIALELAPSMLAGDLKPSRLERARYKISDLLKRGSDGQFALLAYAGDAFVVAPLTDDANTVANLLEPLDPGVMPVPGNDTAHAIDRAVKLIHQAGLKTGDVVLFADSASSNGVDAAKRALASGVRISVLAVGTEQGAPVALPRGGFLQDANGNVVIPKLQIAELQALASAGGGRYAALSVDSADLDALLGAHDGAAAGDSDASITDAVSPRFQDRGPWLLLLLVPLCALGFRRGWLLILPLLLTLHSTPSQAMGWADLWQRPDQQAAEQLKAGDAKSAQALAQDPALRGAAAYRAGDYERAAQSFQAAGSADAQYNLGNTLASQKHYEEALAAYDAALKQQPGMADAEKNQQAIKAWLEKQKQKQQQDKNQQGQKDSKDHQGKDQQDGGKGDSQSSPQDKSQATNKDQQSGADKDAQQKSDDAQQDQQQKSGDDAQDQKEKSEAEKKKSGAAKNDKSADEKSGDEKDGAQQGDKQSADAKAADEKQKQQQYKQAMDKALQQGEPGQQQKDGKPAAVREEIAPTEKEQAMQQWLERIPDDPGGLLRRKFQLEYQRRVQGGDKEQHP</sequence>
<keyword evidence="3" id="KW-0472">Membrane</keyword>